<dbReference type="AlphaFoldDB" id="A0A9P7JJ58"/>
<evidence type="ECO:0008006" key="4">
    <source>
        <dbReference type="Google" id="ProtNLM"/>
    </source>
</evidence>
<evidence type="ECO:0000313" key="2">
    <source>
        <dbReference type="EMBL" id="KAG1824939.1"/>
    </source>
</evidence>
<reference evidence="2" key="1">
    <citation type="journal article" date="2020" name="New Phytol.">
        <title>Comparative genomics reveals dynamic genome evolution in host specialist ectomycorrhizal fungi.</title>
        <authorList>
            <person name="Lofgren L.A."/>
            <person name="Nguyen N.H."/>
            <person name="Vilgalys R."/>
            <person name="Ruytinx J."/>
            <person name="Liao H.L."/>
            <person name="Branco S."/>
            <person name="Kuo A."/>
            <person name="LaButti K."/>
            <person name="Lipzen A."/>
            <person name="Andreopoulos W."/>
            <person name="Pangilinan J."/>
            <person name="Riley R."/>
            <person name="Hundley H."/>
            <person name="Na H."/>
            <person name="Barry K."/>
            <person name="Grigoriev I.V."/>
            <person name="Stajich J.E."/>
            <person name="Kennedy P.G."/>
        </authorList>
    </citation>
    <scope>NUCLEOTIDE SEQUENCE</scope>
    <source>
        <strain evidence="2">MN1</strain>
    </source>
</reference>
<dbReference type="EMBL" id="JABBWG010000113">
    <property type="protein sequence ID" value="KAG1800533.1"/>
    <property type="molecule type" value="Genomic_DNA"/>
</dbReference>
<dbReference type="OrthoDB" id="2681076at2759"/>
<dbReference type="Proteomes" id="UP000807769">
    <property type="component" value="Unassembled WGS sequence"/>
</dbReference>
<name>A0A9P7JJ58_9AGAM</name>
<sequence length="82" mass="9257">RTQRFCEKNKPDGLEFAWVDTCCINGSSTGSDKLLRSMFRWCHNSSICIVHLGRRQLPSVIRKKMNVGRGSSGTLYTLPRGP</sequence>
<protein>
    <recommendedName>
        <fullName evidence="4">Heterokaryon incompatibility domain-containing protein</fullName>
    </recommendedName>
</protein>
<dbReference type="GeneID" id="64624187"/>
<evidence type="ECO:0000313" key="1">
    <source>
        <dbReference type="EMBL" id="KAG1800533.1"/>
    </source>
</evidence>
<gene>
    <name evidence="2" type="ORF">BJ212DRAFT_1261307</name>
    <name evidence="1" type="ORF">BJ212DRAFT_1287258</name>
</gene>
<comment type="caution">
    <text evidence="2">The sequence shown here is derived from an EMBL/GenBank/DDBJ whole genome shotgun (WGS) entry which is preliminary data.</text>
</comment>
<proteinExistence type="predicted"/>
<keyword evidence="3" id="KW-1185">Reference proteome</keyword>
<accession>A0A9P7JJ58</accession>
<dbReference type="EMBL" id="JABBWG010000003">
    <property type="protein sequence ID" value="KAG1824939.1"/>
    <property type="molecule type" value="Genomic_DNA"/>
</dbReference>
<dbReference type="RefSeq" id="XP_041198656.1">
    <property type="nucleotide sequence ID" value="XM_041330170.1"/>
</dbReference>
<feature type="non-terminal residue" evidence="2">
    <location>
        <position position="1"/>
    </location>
</feature>
<organism evidence="2 3">
    <name type="scientific">Suillus subaureus</name>
    <dbReference type="NCBI Taxonomy" id="48587"/>
    <lineage>
        <taxon>Eukaryota</taxon>
        <taxon>Fungi</taxon>
        <taxon>Dikarya</taxon>
        <taxon>Basidiomycota</taxon>
        <taxon>Agaricomycotina</taxon>
        <taxon>Agaricomycetes</taxon>
        <taxon>Agaricomycetidae</taxon>
        <taxon>Boletales</taxon>
        <taxon>Suillineae</taxon>
        <taxon>Suillaceae</taxon>
        <taxon>Suillus</taxon>
    </lineage>
</organism>
<evidence type="ECO:0000313" key="3">
    <source>
        <dbReference type="Proteomes" id="UP000807769"/>
    </source>
</evidence>